<feature type="transmembrane region" description="Helical" evidence="6">
    <location>
        <begin position="167"/>
        <end position="188"/>
    </location>
</feature>
<comment type="caution">
    <text evidence="8">The sequence shown here is derived from an EMBL/GenBank/DDBJ whole genome shotgun (WGS) entry which is preliminary data.</text>
</comment>
<evidence type="ECO:0000256" key="5">
    <source>
        <dbReference type="ARBA" id="ARBA00023136"/>
    </source>
</evidence>
<evidence type="ECO:0000256" key="6">
    <source>
        <dbReference type="SAM" id="Phobius"/>
    </source>
</evidence>
<dbReference type="InterPro" id="IPR050930">
    <property type="entry name" value="MFS_Vesicular_Transporter"/>
</dbReference>
<dbReference type="PANTHER" id="PTHR23506">
    <property type="entry name" value="GH10249P"/>
    <property type="match status" value="1"/>
</dbReference>
<dbReference type="EMBL" id="DTFF01000010">
    <property type="protein sequence ID" value="HGI86978.1"/>
    <property type="molecule type" value="Genomic_DNA"/>
</dbReference>
<feature type="transmembrane region" description="Helical" evidence="6">
    <location>
        <begin position="208"/>
        <end position="230"/>
    </location>
</feature>
<sequence length="389" mass="41216">MSIRGRHMYAALGLAVLLLNGWRNALSLLLNPMLNFYSLSIATPIALGMTISSAVALMLSPTMGRLYDRRGASLPLYIASASQLVSGALIWFMRMFEWSVAQVFWYVGAALGGISMTGLALSVNPLMAALYPSRPGLAIAFAQLGNYISMILWPPIVVALLRSVDVFLTLLLLSLVSVIATALVATVLRGRAPGGRGYGEASSETPKLFKLLLIPIFLIASSSMMIMSFLAPIISEVLLAEASSVMVLGGVAQVVGAVAWGLMLDRVDVLKALPATYLIQTAAVLPISVYSGLQKVATPLLLCRLAAFAGEPVAHMTSIPRLFNAREMGRLLGLQNTAVMLASITAPVLGGLIRDSTGTYRAVLIASAMLSLLASLIAIAILLVNKKDE</sequence>
<proteinExistence type="predicted"/>
<dbReference type="AlphaFoldDB" id="A0A7C4FBF4"/>
<feature type="transmembrane region" description="Helical" evidence="6">
    <location>
        <begin position="71"/>
        <end position="92"/>
    </location>
</feature>
<dbReference type="PROSITE" id="PS50850">
    <property type="entry name" value="MFS"/>
    <property type="match status" value="1"/>
</dbReference>
<dbReference type="GO" id="GO:0016020">
    <property type="term" value="C:membrane"/>
    <property type="evidence" value="ECO:0007669"/>
    <property type="project" value="UniProtKB-SubCell"/>
</dbReference>
<dbReference type="SUPFAM" id="SSF103473">
    <property type="entry name" value="MFS general substrate transporter"/>
    <property type="match status" value="1"/>
</dbReference>
<comment type="subcellular location">
    <subcellularLocation>
        <location evidence="1">Membrane</location>
        <topology evidence="1">Multi-pass membrane protein</topology>
    </subcellularLocation>
</comment>
<evidence type="ECO:0000313" key="8">
    <source>
        <dbReference type="EMBL" id="HGI86978.1"/>
    </source>
</evidence>
<feature type="domain" description="Major facilitator superfamily (MFS) profile" evidence="7">
    <location>
        <begin position="166"/>
        <end position="389"/>
    </location>
</feature>
<keyword evidence="5 6" id="KW-0472">Membrane</keyword>
<dbReference type="InterPro" id="IPR011701">
    <property type="entry name" value="MFS"/>
</dbReference>
<dbReference type="Pfam" id="PF07690">
    <property type="entry name" value="MFS_1"/>
    <property type="match status" value="1"/>
</dbReference>
<keyword evidence="2" id="KW-0813">Transport</keyword>
<evidence type="ECO:0000256" key="4">
    <source>
        <dbReference type="ARBA" id="ARBA00022989"/>
    </source>
</evidence>
<protein>
    <submittedName>
        <fullName evidence="8">MFS transporter</fullName>
    </submittedName>
</protein>
<gene>
    <name evidence="8" type="ORF">ENV14_01060</name>
</gene>
<feature type="transmembrane region" description="Helical" evidence="6">
    <location>
        <begin position="359"/>
        <end position="384"/>
    </location>
</feature>
<keyword evidence="4 6" id="KW-1133">Transmembrane helix</keyword>
<dbReference type="InterPro" id="IPR020846">
    <property type="entry name" value="MFS_dom"/>
</dbReference>
<evidence type="ECO:0000256" key="3">
    <source>
        <dbReference type="ARBA" id="ARBA00022692"/>
    </source>
</evidence>
<dbReference type="GO" id="GO:0022857">
    <property type="term" value="F:transmembrane transporter activity"/>
    <property type="evidence" value="ECO:0007669"/>
    <property type="project" value="InterPro"/>
</dbReference>
<dbReference type="PANTHER" id="PTHR23506:SF23">
    <property type="entry name" value="GH10249P"/>
    <property type="match status" value="1"/>
</dbReference>
<feature type="transmembrane region" description="Helical" evidence="6">
    <location>
        <begin position="242"/>
        <end position="263"/>
    </location>
</feature>
<evidence type="ECO:0000259" key="7">
    <source>
        <dbReference type="PROSITE" id="PS50850"/>
    </source>
</evidence>
<keyword evidence="3 6" id="KW-0812">Transmembrane</keyword>
<name>A0A7C4FBF4_9CREN</name>
<evidence type="ECO:0000256" key="1">
    <source>
        <dbReference type="ARBA" id="ARBA00004141"/>
    </source>
</evidence>
<feature type="transmembrane region" description="Helical" evidence="6">
    <location>
        <begin position="104"/>
        <end position="124"/>
    </location>
</feature>
<feature type="transmembrane region" description="Helical" evidence="6">
    <location>
        <begin position="37"/>
        <end position="59"/>
    </location>
</feature>
<dbReference type="Gene3D" id="1.20.1250.20">
    <property type="entry name" value="MFS general substrate transporter like domains"/>
    <property type="match status" value="2"/>
</dbReference>
<evidence type="ECO:0000256" key="2">
    <source>
        <dbReference type="ARBA" id="ARBA00022448"/>
    </source>
</evidence>
<accession>A0A7C4FBF4</accession>
<feature type="transmembrane region" description="Helical" evidence="6">
    <location>
        <begin position="136"/>
        <end position="161"/>
    </location>
</feature>
<dbReference type="InterPro" id="IPR036259">
    <property type="entry name" value="MFS_trans_sf"/>
</dbReference>
<reference evidence="8" key="1">
    <citation type="journal article" date="2020" name="mSystems">
        <title>Genome- and Community-Level Interaction Insights into Carbon Utilization and Element Cycling Functions of Hydrothermarchaeota in Hydrothermal Sediment.</title>
        <authorList>
            <person name="Zhou Z."/>
            <person name="Liu Y."/>
            <person name="Xu W."/>
            <person name="Pan J."/>
            <person name="Luo Z.H."/>
            <person name="Li M."/>
        </authorList>
    </citation>
    <scope>NUCLEOTIDE SEQUENCE [LARGE SCALE GENOMIC DNA]</scope>
    <source>
        <strain evidence="8">SpSt-732</strain>
    </source>
</reference>
<organism evidence="8">
    <name type="scientific">Ignisphaera aggregans</name>
    <dbReference type="NCBI Taxonomy" id="334771"/>
    <lineage>
        <taxon>Archaea</taxon>
        <taxon>Thermoproteota</taxon>
        <taxon>Thermoprotei</taxon>
        <taxon>Desulfurococcales</taxon>
        <taxon>Desulfurococcaceae</taxon>
        <taxon>Ignisphaera</taxon>
    </lineage>
</organism>
<feature type="transmembrane region" description="Helical" evidence="6">
    <location>
        <begin position="331"/>
        <end position="353"/>
    </location>
</feature>